<dbReference type="GO" id="GO:0006302">
    <property type="term" value="P:double-strand break repair"/>
    <property type="evidence" value="ECO:0007669"/>
    <property type="project" value="InterPro"/>
</dbReference>
<protein>
    <submittedName>
        <fullName evidence="3">AAA ATPase</fullName>
    </submittedName>
</protein>
<name>A0A0P9K7Q1_9PSED</name>
<comment type="caution">
    <text evidence="3">The sequence shown here is derived from an EMBL/GenBank/DDBJ whole genome shotgun (WGS) entry which is preliminary data.</text>
</comment>
<gene>
    <name evidence="3" type="ORF">ALQ84_04052</name>
</gene>
<dbReference type="SUPFAM" id="SSF52540">
    <property type="entry name" value="P-loop containing nucleoside triphosphate hydrolases"/>
    <property type="match status" value="1"/>
</dbReference>
<accession>A0A0P9K7Q1</accession>
<dbReference type="AlphaFoldDB" id="A0A0P9K7Q1"/>
<dbReference type="InterPro" id="IPR051396">
    <property type="entry name" value="Bact_Antivir_Def_Nuclease"/>
</dbReference>
<organism evidence="3 4">
    <name type="scientific">Pseudomonas caricapapayae</name>
    <dbReference type="NCBI Taxonomy" id="46678"/>
    <lineage>
        <taxon>Bacteria</taxon>
        <taxon>Pseudomonadati</taxon>
        <taxon>Pseudomonadota</taxon>
        <taxon>Gammaproteobacteria</taxon>
        <taxon>Pseudomonadales</taxon>
        <taxon>Pseudomonadaceae</taxon>
        <taxon>Pseudomonas</taxon>
    </lineage>
</organism>
<dbReference type="InterPro" id="IPR027417">
    <property type="entry name" value="P-loop_NTPase"/>
</dbReference>
<reference evidence="3 4" key="1">
    <citation type="submission" date="2018-08" db="EMBL/GenBank/DDBJ databases">
        <title>Recombination of ecologically and evolutionarily significant loci maintains genetic cohesion in the Pseudomonas syringae species complex.</title>
        <authorList>
            <person name="Dillon M."/>
            <person name="Thakur S."/>
            <person name="Almeida R.N.D."/>
            <person name="Weir B.S."/>
            <person name="Guttman D.S."/>
        </authorList>
    </citation>
    <scope>NUCLEOTIDE SEQUENCE [LARGE SCALE GENOMIC DNA]</scope>
    <source>
        <strain evidence="3 4">ICMP 4086</strain>
    </source>
</reference>
<evidence type="ECO:0000313" key="4">
    <source>
        <dbReference type="Proteomes" id="UP000278587"/>
    </source>
</evidence>
<dbReference type="Gene3D" id="3.40.50.300">
    <property type="entry name" value="P-loop containing nucleotide triphosphate hydrolases"/>
    <property type="match status" value="1"/>
</dbReference>
<feature type="domain" description="ATPase AAA-type core" evidence="1">
    <location>
        <begin position="263"/>
        <end position="351"/>
    </location>
</feature>
<evidence type="ECO:0000259" key="2">
    <source>
        <dbReference type="Pfam" id="PF13476"/>
    </source>
</evidence>
<dbReference type="InterPro" id="IPR003959">
    <property type="entry name" value="ATPase_AAA_core"/>
</dbReference>
<evidence type="ECO:0000259" key="1">
    <source>
        <dbReference type="Pfam" id="PF13304"/>
    </source>
</evidence>
<dbReference type="InterPro" id="IPR038729">
    <property type="entry name" value="Rad50/SbcC_AAA"/>
</dbReference>
<dbReference type="Pfam" id="PF13476">
    <property type="entry name" value="AAA_23"/>
    <property type="match status" value="1"/>
</dbReference>
<dbReference type="PANTHER" id="PTHR43581:SF2">
    <property type="entry name" value="EXCINUCLEASE ATPASE SUBUNIT"/>
    <property type="match status" value="1"/>
</dbReference>
<dbReference type="Proteomes" id="UP000278587">
    <property type="component" value="Unassembled WGS sequence"/>
</dbReference>
<proteinExistence type="predicted"/>
<dbReference type="EMBL" id="RBOC01000135">
    <property type="protein sequence ID" value="RMM07620.1"/>
    <property type="molecule type" value="Genomic_DNA"/>
</dbReference>
<dbReference type="Pfam" id="PF13304">
    <property type="entry name" value="AAA_21"/>
    <property type="match status" value="1"/>
</dbReference>
<dbReference type="GO" id="GO:0016887">
    <property type="term" value="F:ATP hydrolysis activity"/>
    <property type="evidence" value="ECO:0007669"/>
    <property type="project" value="InterPro"/>
</dbReference>
<feature type="domain" description="Rad50/SbcC-type AAA" evidence="2">
    <location>
        <begin position="25"/>
        <end position="195"/>
    </location>
</feature>
<dbReference type="GO" id="GO:0005524">
    <property type="term" value="F:ATP binding"/>
    <property type="evidence" value="ECO:0007669"/>
    <property type="project" value="InterPro"/>
</dbReference>
<sequence length="452" mass="50439">MHRQQNSGGLYKANIQGVGQVKITEISIKNFKGVSNRSFKLNDRFTVFIGNNATGKTTVLDALAVALGSFFLGVGVPARSINWDEVRMVVIDGQQKPQTPVEIKAKGSVNGKELKPWGRSILIKKTTTKDAKPIKDVAQYLLKLSRTPREEREGGAEAIFPVIAYHGTGRLWAEHEAPKYQKQIEGVDRAYINALSAKSSSKGFISWIKTQENSVAKFDRPMERAHLEAFKAAIEGLVIDGRWTNVKYDHKQEVLTGTFVDNSGRTLELSYNQLSDGFRNVIGMIADIAFRCIQLNPHLGRDVVNLTPGVVLIDELDQHLHPNWQKRVVNDLKVAFPNIQFVATTHSPFIVQSLEADELVNLDELELSESPNLLPINKVATQVMGVDGIRSDDFEERVKDATQQLSEIEATNGELSLDDYEKISKALDQIALSETNDPEYKAFLELKEKGRE</sequence>
<evidence type="ECO:0000313" key="3">
    <source>
        <dbReference type="EMBL" id="RMM07620.1"/>
    </source>
</evidence>
<dbReference type="PANTHER" id="PTHR43581">
    <property type="entry name" value="ATP/GTP PHOSPHATASE"/>
    <property type="match status" value="1"/>
</dbReference>